<comment type="caution">
    <text evidence="2">The sequence shown here is derived from an EMBL/GenBank/DDBJ whole genome shotgun (WGS) entry which is preliminary data.</text>
</comment>
<evidence type="ECO:0000259" key="1">
    <source>
        <dbReference type="Pfam" id="PF20149"/>
    </source>
</evidence>
<dbReference type="InterPro" id="IPR045341">
    <property type="entry name" value="DUF6532"/>
</dbReference>
<evidence type="ECO:0000313" key="2">
    <source>
        <dbReference type="EMBL" id="KAJ3782624.1"/>
    </source>
</evidence>
<dbReference type="Proteomes" id="UP001163798">
    <property type="component" value="Unassembled WGS sequence"/>
</dbReference>
<gene>
    <name evidence="2" type="ORF">GGU10DRAFT_335402</name>
</gene>
<name>A0AA38KM48_9AGAR</name>
<protein>
    <recommendedName>
        <fullName evidence="1">DUF6532 domain-containing protein</fullName>
    </recommendedName>
</protein>
<dbReference type="Pfam" id="PF20149">
    <property type="entry name" value="DUF6532"/>
    <property type="match status" value="1"/>
</dbReference>
<keyword evidence="3" id="KW-1185">Reference proteome</keyword>
<reference evidence="2" key="1">
    <citation type="submission" date="2022-08" db="EMBL/GenBank/DDBJ databases">
        <authorList>
            <consortium name="DOE Joint Genome Institute"/>
            <person name="Min B."/>
            <person name="Riley R."/>
            <person name="Sierra-Patev S."/>
            <person name="Naranjo-Ortiz M."/>
            <person name="Looney B."/>
            <person name="Konkel Z."/>
            <person name="Slot J.C."/>
            <person name="Sakamoto Y."/>
            <person name="Steenwyk J.L."/>
            <person name="Rokas A."/>
            <person name="Carro J."/>
            <person name="Camarero S."/>
            <person name="Ferreira P."/>
            <person name="Molpeceres G."/>
            <person name="Ruiz-Duenas F.J."/>
            <person name="Serrano A."/>
            <person name="Henrissat B."/>
            <person name="Drula E."/>
            <person name="Hughes K.W."/>
            <person name="Mata J.L."/>
            <person name="Ishikawa N.K."/>
            <person name="Vargas-Isla R."/>
            <person name="Ushijima S."/>
            <person name="Smith C.A."/>
            <person name="Ahrendt S."/>
            <person name="Andreopoulos W."/>
            <person name="He G."/>
            <person name="Labutti K."/>
            <person name="Lipzen A."/>
            <person name="Ng V."/>
            <person name="Sandor L."/>
            <person name="Barry K."/>
            <person name="Martinez A.T."/>
            <person name="Xiao Y."/>
            <person name="Gibbons J.G."/>
            <person name="Terashima K."/>
            <person name="Hibbett D.S."/>
            <person name="Grigoriev I.V."/>
        </authorList>
    </citation>
    <scope>NUCLEOTIDE SEQUENCE</scope>
    <source>
        <strain evidence="2">TFB10291</strain>
    </source>
</reference>
<proteinExistence type="predicted"/>
<evidence type="ECO:0000313" key="3">
    <source>
        <dbReference type="Proteomes" id="UP001163798"/>
    </source>
</evidence>
<feature type="domain" description="DUF6532" evidence="1">
    <location>
        <begin position="7"/>
        <end position="59"/>
    </location>
</feature>
<accession>A0AA38KM48</accession>
<dbReference type="EMBL" id="MU793464">
    <property type="protein sequence ID" value="KAJ3782624.1"/>
    <property type="molecule type" value="Genomic_DNA"/>
</dbReference>
<organism evidence="2 3">
    <name type="scientific">Lentinula aff. detonsa</name>
    <dbReference type="NCBI Taxonomy" id="2804958"/>
    <lineage>
        <taxon>Eukaryota</taxon>
        <taxon>Fungi</taxon>
        <taxon>Dikarya</taxon>
        <taxon>Basidiomycota</taxon>
        <taxon>Agaricomycotina</taxon>
        <taxon>Agaricomycetes</taxon>
        <taxon>Agaricomycetidae</taxon>
        <taxon>Agaricales</taxon>
        <taxon>Marasmiineae</taxon>
        <taxon>Omphalotaceae</taxon>
        <taxon>Lentinula</taxon>
    </lineage>
</organism>
<sequence length="172" mass="19320">MPWDNHLVTGRVGHMRGKVKDAAQELVPSMYGIHQIPVENDARKSFIADLLTKMNFIFGQICIDTLLSLQLCANISSLVTNPSVAASMIRFPLLSTPDQRMTQDFVLAEFSDEYDLHMSLIQSKIHKEDGSGKLKYHALMSWLYREVRIGEGSNIKASSDKMPELDFDGMDG</sequence>
<dbReference type="AlphaFoldDB" id="A0AA38KM48"/>